<dbReference type="InterPro" id="IPR041657">
    <property type="entry name" value="HTH_17"/>
</dbReference>
<organism evidence="3 4">
    <name type="scientific">Gordonia pseudamarae</name>
    <dbReference type="NCBI Taxonomy" id="2831662"/>
    <lineage>
        <taxon>Bacteria</taxon>
        <taxon>Bacillati</taxon>
        <taxon>Actinomycetota</taxon>
        <taxon>Actinomycetes</taxon>
        <taxon>Mycobacteriales</taxon>
        <taxon>Gordoniaceae</taxon>
        <taxon>Gordonia</taxon>
    </lineage>
</organism>
<feature type="region of interest" description="Disordered" evidence="1">
    <location>
        <begin position="1"/>
        <end position="20"/>
    </location>
</feature>
<feature type="domain" description="Helix-turn-helix" evidence="2">
    <location>
        <begin position="23"/>
        <end position="70"/>
    </location>
</feature>
<name>A0ABX6IKH4_9ACTN</name>
<dbReference type="RefSeq" id="WP_213244411.1">
    <property type="nucleotide sequence ID" value="NZ_CP045806.1"/>
</dbReference>
<keyword evidence="4" id="KW-1185">Reference proteome</keyword>
<protein>
    <submittedName>
        <fullName evidence="3">Helix-turn-helix domain-containing protein</fullName>
    </submittedName>
</protein>
<dbReference type="InterPro" id="IPR010093">
    <property type="entry name" value="SinI_DNA-bd"/>
</dbReference>
<reference evidence="3" key="1">
    <citation type="journal article" date="2021" name="Nat. Microbiol.">
        <title>Cocultivation of an ultrasmall environmental parasitic bacterium with lytic ability against bacteria associated with wastewater foams.</title>
        <authorList>
            <person name="Batinovic S."/>
            <person name="Rose J.J.A."/>
            <person name="Ratcliffe J."/>
            <person name="Seviour R.J."/>
            <person name="Petrovski S."/>
        </authorList>
    </citation>
    <scope>NUCLEOTIDE SEQUENCE</scope>
    <source>
        <strain evidence="3">CON9</strain>
    </source>
</reference>
<dbReference type="Proteomes" id="UP001059836">
    <property type="component" value="Chromosome"/>
</dbReference>
<accession>A0ABX6IKH4</accession>
<evidence type="ECO:0000256" key="1">
    <source>
        <dbReference type="SAM" id="MobiDB-lite"/>
    </source>
</evidence>
<dbReference type="Pfam" id="PF12728">
    <property type="entry name" value="HTH_17"/>
    <property type="match status" value="1"/>
</dbReference>
<evidence type="ECO:0000313" key="3">
    <source>
        <dbReference type="EMBL" id="QHN36151.1"/>
    </source>
</evidence>
<evidence type="ECO:0000259" key="2">
    <source>
        <dbReference type="Pfam" id="PF12728"/>
    </source>
</evidence>
<dbReference type="EMBL" id="CP045809">
    <property type="protein sequence ID" value="QHN36151.1"/>
    <property type="molecule type" value="Genomic_DNA"/>
</dbReference>
<dbReference type="NCBIfam" id="TIGR01764">
    <property type="entry name" value="excise"/>
    <property type="match status" value="1"/>
</dbReference>
<proteinExistence type="predicted"/>
<sequence>MTTTDSTAAPTLDELREGPPTVSIERAAEYLGVSRAYGYRLAQAGHIPTIRLGARRLRVPAAALYRLLTEGETATSA</sequence>
<evidence type="ECO:0000313" key="4">
    <source>
        <dbReference type="Proteomes" id="UP001059836"/>
    </source>
</evidence>
<gene>
    <name evidence="3" type="ORF">GII31_16000</name>
</gene>